<gene>
    <name evidence="9" type="ORF">GCM10009559_00450</name>
</gene>
<keyword evidence="10" id="KW-1185">Reference proteome</keyword>
<dbReference type="InterPro" id="IPR000515">
    <property type="entry name" value="MetI-like"/>
</dbReference>
<evidence type="ECO:0000313" key="10">
    <source>
        <dbReference type="Proteomes" id="UP001499967"/>
    </source>
</evidence>
<evidence type="ECO:0000256" key="4">
    <source>
        <dbReference type="ARBA" id="ARBA00022692"/>
    </source>
</evidence>
<evidence type="ECO:0000259" key="8">
    <source>
        <dbReference type="PROSITE" id="PS50928"/>
    </source>
</evidence>
<dbReference type="PANTHER" id="PTHR43163:SF6">
    <property type="entry name" value="DIPEPTIDE TRANSPORT SYSTEM PERMEASE PROTEIN DPPB-RELATED"/>
    <property type="match status" value="1"/>
</dbReference>
<dbReference type="Proteomes" id="UP001499967">
    <property type="component" value="Unassembled WGS sequence"/>
</dbReference>
<evidence type="ECO:0000256" key="5">
    <source>
        <dbReference type="ARBA" id="ARBA00022989"/>
    </source>
</evidence>
<feature type="transmembrane region" description="Helical" evidence="7">
    <location>
        <begin position="131"/>
        <end position="159"/>
    </location>
</feature>
<dbReference type="SUPFAM" id="SSF161098">
    <property type="entry name" value="MetI-like"/>
    <property type="match status" value="1"/>
</dbReference>
<comment type="similarity">
    <text evidence="7">Belongs to the binding-protein-dependent transport system permease family.</text>
</comment>
<dbReference type="PANTHER" id="PTHR43163">
    <property type="entry name" value="DIPEPTIDE TRANSPORT SYSTEM PERMEASE PROTEIN DPPB-RELATED"/>
    <property type="match status" value="1"/>
</dbReference>
<evidence type="ECO:0000256" key="3">
    <source>
        <dbReference type="ARBA" id="ARBA00022475"/>
    </source>
</evidence>
<accession>A0ABN1NX73</accession>
<feature type="transmembrane region" description="Helical" evidence="7">
    <location>
        <begin position="179"/>
        <end position="202"/>
    </location>
</feature>
<dbReference type="CDD" id="cd06261">
    <property type="entry name" value="TM_PBP2"/>
    <property type="match status" value="1"/>
</dbReference>
<comment type="subcellular location">
    <subcellularLocation>
        <location evidence="1 7">Cell membrane</location>
        <topology evidence="1 7">Multi-pass membrane protein</topology>
    </subcellularLocation>
</comment>
<keyword evidence="2 7" id="KW-0813">Transport</keyword>
<keyword evidence="3" id="KW-1003">Cell membrane</keyword>
<feature type="domain" description="ABC transmembrane type-1" evidence="8">
    <location>
        <begin position="95"/>
        <end position="302"/>
    </location>
</feature>
<keyword evidence="5 7" id="KW-1133">Transmembrane helix</keyword>
<keyword evidence="6 7" id="KW-0472">Membrane</keyword>
<evidence type="ECO:0000256" key="2">
    <source>
        <dbReference type="ARBA" id="ARBA00022448"/>
    </source>
</evidence>
<feature type="transmembrane region" description="Helical" evidence="7">
    <location>
        <begin position="99"/>
        <end position="119"/>
    </location>
</feature>
<feature type="transmembrane region" description="Helical" evidence="7">
    <location>
        <begin position="283"/>
        <end position="306"/>
    </location>
</feature>
<dbReference type="InterPro" id="IPR045621">
    <property type="entry name" value="BPD_transp_1_N"/>
</dbReference>
<comment type="caution">
    <text evidence="9">The sequence shown here is derived from an EMBL/GenBank/DDBJ whole genome shotgun (WGS) entry which is preliminary data.</text>
</comment>
<reference evidence="9 10" key="1">
    <citation type="journal article" date="2019" name="Int. J. Syst. Evol. Microbiol.">
        <title>The Global Catalogue of Microorganisms (GCM) 10K type strain sequencing project: providing services to taxonomists for standard genome sequencing and annotation.</title>
        <authorList>
            <consortium name="The Broad Institute Genomics Platform"/>
            <consortium name="The Broad Institute Genome Sequencing Center for Infectious Disease"/>
            <person name="Wu L."/>
            <person name="Ma J."/>
        </authorList>
    </citation>
    <scope>NUCLEOTIDE SEQUENCE [LARGE SCALE GENOMIC DNA]</scope>
    <source>
        <strain evidence="9 10">JCM 11117</strain>
    </source>
</reference>
<evidence type="ECO:0000313" key="9">
    <source>
        <dbReference type="EMBL" id="GAA0918805.1"/>
    </source>
</evidence>
<keyword evidence="4 7" id="KW-0812">Transmembrane</keyword>
<evidence type="ECO:0000256" key="7">
    <source>
        <dbReference type="RuleBase" id="RU363032"/>
    </source>
</evidence>
<dbReference type="InterPro" id="IPR035906">
    <property type="entry name" value="MetI-like_sf"/>
</dbReference>
<proteinExistence type="inferred from homology"/>
<protein>
    <submittedName>
        <fullName evidence="9">ABC transporter permease</fullName>
    </submittedName>
</protein>
<evidence type="ECO:0000256" key="6">
    <source>
        <dbReference type="ARBA" id="ARBA00023136"/>
    </source>
</evidence>
<dbReference type="PROSITE" id="PS50928">
    <property type="entry name" value="ABC_TM1"/>
    <property type="match status" value="1"/>
</dbReference>
<name>A0ABN1NX73_9PSEU</name>
<dbReference type="Gene3D" id="1.10.3720.10">
    <property type="entry name" value="MetI-like"/>
    <property type="match status" value="1"/>
</dbReference>
<dbReference type="Pfam" id="PF19300">
    <property type="entry name" value="BPD_transp_1_N"/>
    <property type="match status" value="1"/>
</dbReference>
<dbReference type="RefSeq" id="WP_343937506.1">
    <property type="nucleotide sequence ID" value="NZ_BAAAHP010000003.1"/>
</dbReference>
<dbReference type="EMBL" id="BAAAHP010000003">
    <property type="protein sequence ID" value="GAA0918805.1"/>
    <property type="molecule type" value="Genomic_DNA"/>
</dbReference>
<evidence type="ECO:0000256" key="1">
    <source>
        <dbReference type="ARBA" id="ARBA00004651"/>
    </source>
</evidence>
<sequence>MTRRILWRLAGLVPLLFVISVLVFSISKAGPADPVRSVMSERMTDEQIEQIREAYGLTRPAWEQYLSWLGDMVTNGGGISLSVRSPVSEIVLPAFGNTLVLGAAATVVAVVLGVAIGFASGIRHGRLVDRVAMLFVQVGSNLPIYWFGLIIIWLTAVQWRLLPAGGMHDLRSDGGFGDLLLHLIAPAFAASLVSMLIIARFVRSAVIESDRSDYIRTYRSQGFGRAVILGKHIGRNVLPPIVNITGLTVGSVITGVVFVETIFSWPGIGSVLLTAIAGSDYPVIQSGILLVATSFVIVNLITDVVLDLLNPRLRHGAA</sequence>
<dbReference type="Pfam" id="PF00528">
    <property type="entry name" value="BPD_transp_1"/>
    <property type="match status" value="1"/>
</dbReference>
<organism evidence="9 10">
    <name type="scientific">Pseudonocardia zijingensis</name>
    <dbReference type="NCBI Taxonomy" id="153376"/>
    <lineage>
        <taxon>Bacteria</taxon>
        <taxon>Bacillati</taxon>
        <taxon>Actinomycetota</taxon>
        <taxon>Actinomycetes</taxon>
        <taxon>Pseudonocardiales</taxon>
        <taxon>Pseudonocardiaceae</taxon>
        <taxon>Pseudonocardia</taxon>
    </lineage>
</organism>
<feature type="transmembrane region" description="Helical" evidence="7">
    <location>
        <begin position="241"/>
        <end position="263"/>
    </location>
</feature>